<dbReference type="AlphaFoldDB" id="A0A4S8R446"/>
<dbReference type="Proteomes" id="UP000308671">
    <property type="component" value="Unassembled WGS sequence"/>
</dbReference>
<comment type="caution">
    <text evidence="3">The sequence shown here is derived from an EMBL/GenBank/DDBJ whole genome shotgun (WGS) entry which is preliminary data.</text>
</comment>
<protein>
    <submittedName>
        <fullName evidence="3">Uncharacterized protein</fullName>
    </submittedName>
</protein>
<dbReference type="Pfam" id="PF11309">
    <property type="entry name" value="DUF3112"/>
    <property type="match status" value="1"/>
</dbReference>
<sequence>MASNTINMLPPYPPKSAIIGLTPTHSIDTPLTTIFMLLFLLSSIIHMSLLQINFRRGQKFLMSGMAFGFSFSRVITCALRIIWVSYPSNIRLALAAQVFVAAGTILLYLINIIFTSRLLRAYHPWAWKHSVRTCFRAGYVSLFAGLITNISVLVENFFTLDAHVLWIDRVIILVVSTYFAIFAFAPILLLTLRLLLPRNQVEKFGTGRLRTKVQLVLGTSILLTLGAAFRAGTAYVPRGIDDPAWYHSKACFYIFDFGIEIVVLFLFAIMRVDRRFIVPNRTKVQGDFRKGGLGGMPVKGKEGAREVRWEWMRGFKGEWREWSVEGDDEMFSERNVKVEDGDGDADAETAVGSNASGEVTPEAVGSRENVDIDVEKANK</sequence>
<gene>
    <name evidence="3" type="ORF">BGAL_0279g00120</name>
</gene>
<dbReference type="PANTHER" id="PTHR35184:SF1">
    <property type="entry name" value="INTEGRAL MEMBRANE PROTEIN"/>
    <property type="match status" value="1"/>
</dbReference>
<organism evidence="3 4">
    <name type="scientific">Botrytis galanthina</name>
    <dbReference type="NCBI Taxonomy" id="278940"/>
    <lineage>
        <taxon>Eukaryota</taxon>
        <taxon>Fungi</taxon>
        <taxon>Dikarya</taxon>
        <taxon>Ascomycota</taxon>
        <taxon>Pezizomycotina</taxon>
        <taxon>Leotiomycetes</taxon>
        <taxon>Helotiales</taxon>
        <taxon>Sclerotiniaceae</taxon>
        <taxon>Botrytis</taxon>
    </lineage>
</organism>
<feature type="compositionally biased region" description="Basic and acidic residues" evidence="1">
    <location>
        <begin position="368"/>
        <end position="379"/>
    </location>
</feature>
<feature type="transmembrane region" description="Helical" evidence="2">
    <location>
        <begin position="34"/>
        <end position="54"/>
    </location>
</feature>
<feature type="transmembrane region" description="Helical" evidence="2">
    <location>
        <begin position="170"/>
        <end position="192"/>
    </location>
</feature>
<accession>A0A4S8R446</accession>
<feature type="region of interest" description="Disordered" evidence="1">
    <location>
        <begin position="333"/>
        <end position="379"/>
    </location>
</feature>
<keyword evidence="2" id="KW-0472">Membrane</keyword>
<evidence type="ECO:0000256" key="2">
    <source>
        <dbReference type="SAM" id="Phobius"/>
    </source>
</evidence>
<feature type="transmembrane region" description="Helical" evidence="2">
    <location>
        <begin position="213"/>
        <end position="232"/>
    </location>
</feature>
<dbReference type="OrthoDB" id="3357002at2759"/>
<feature type="transmembrane region" description="Helical" evidence="2">
    <location>
        <begin position="135"/>
        <end position="158"/>
    </location>
</feature>
<dbReference type="PANTHER" id="PTHR35184">
    <property type="entry name" value="YALI0C10208P"/>
    <property type="match status" value="1"/>
</dbReference>
<evidence type="ECO:0000313" key="3">
    <source>
        <dbReference type="EMBL" id="THV47934.1"/>
    </source>
</evidence>
<keyword evidence="2" id="KW-0812">Transmembrane</keyword>
<feature type="transmembrane region" description="Helical" evidence="2">
    <location>
        <begin position="66"/>
        <end position="86"/>
    </location>
</feature>
<feature type="transmembrane region" description="Helical" evidence="2">
    <location>
        <begin position="252"/>
        <end position="272"/>
    </location>
</feature>
<name>A0A4S8R446_9HELO</name>
<dbReference type="InterPro" id="IPR021460">
    <property type="entry name" value="DUF3112"/>
</dbReference>
<dbReference type="EMBL" id="PQXL01000279">
    <property type="protein sequence ID" value="THV47934.1"/>
    <property type="molecule type" value="Genomic_DNA"/>
</dbReference>
<proteinExistence type="predicted"/>
<keyword evidence="2" id="KW-1133">Transmembrane helix</keyword>
<evidence type="ECO:0000256" key="1">
    <source>
        <dbReference type="SAM" id="MobiDB-lite"/>
    </source>
</evidence>
<evidence type="ECO:0000313" key="4">
    <source>
        <dbReference type="Proteomes" id="UP000308671"/>
    </source>
</evidence>
<feature type="transmembrane region" description="Helical" evidence="2">
    <location>
        <begin position="92"/>
        <end position="114"/>
    </location>
</feature>
<reference evidence="3 4" key="1">
    <citation type="submission" date="2017-12" db="EMBL/GenBank/DDBJ databases">
        <title>Comparative genomics of Botrytis spp.</title>
        <authorList>
            <person name="Valero-Jimenez C.A."/>
            <person name="Tapia P."/>
            <person name="Veloso J."/>
            <person name="Silva-Moreno E."/>
            <person name="Staats M."/>
            <person name="Valdes J.H."/>
            <person name="Van Kan J.A.L."/>
        </authorList>
    </citation>
    <scope>NUCLEOTIDE SEQUENCE [LARGE SCALE GENOMIC DNA]</scope>
    <source>
        <strain evidence="3 4">MUCL435</strain>
    </source>
</reference>
<keyword evidence="4" id="KW-1185">Reference proteome</keyword>